<dbReference type="PANTHER" id="PTHR21562">
    <property type="entry name" value="NOTUM-RELATED"/>
    <property type="match status" value="1"/>
</dbReference>
<evidence type="ECO:0008006" key="3">
    <source>
        <dbReference type="Google" id="ProtNLM"/>
    </source>
</evidence>
<evidence type="ECO:0000313" key="2">
    <source>
        <dbReference type="Proteomes" id="UP001189429"/>
    </source>
</evidence>
<dbReference type="Proteomes" id="UP001189429">
    <property type="component" value="Unassembled WGS sequence"/>
</dbReference>
<organism evidence="1 2">
    <name type="scientific">Prorocentrum cordatum</name>
    <dbReference type="NCBI Taxonomy" id="2364126"/>
    <lineage>
        <taxon>Eukaryota</taxon>
        <taxon>Sar</taxon>
        <taxon>Alveolata</taxon>
        <taxon>Dinophyceae</taxon>
        <taxon>Prorocentrales</taxon>
        <taxon>Prorocentraceae</taxon>
        <taxon>Prorocentrum</taxon>
    </lineage>
</organism>
<comment type="caution">
    <text evidence="1">The sequence shown here is derived from an EMBL/GenBank/DDBJ whole genome shotgun (WGS) entry which is preliminary data.</text>
</comment>
<proteinExistence type="predicted"/>
<gene>
    <name evidence="1" type="ORF">PCOR1329_LOCUS12748</name>
</gene>
<dbReference type="Pfam" id="PF03283">
    <property type="entry name" value="PAE"/>
    <property type="match status" value="1"/>
</dbReference>
<dbReference type="EMBL" id="CAUYUJ010003742">
    <property type="protein sequence ID" value="CAK0806565.1"/>
    <property type="molecule type" value="Genomic_DNA"/>
</dbReference>
<name>A0ABN9QSE4_9DINO</name>
<protein>
    <recommendedName>
        <fullName evidence="3">Pectin acetylesterase</fullName>
    </recommendedName>
</protein>
<sequence length="335" mass="36606">MIAPPTQTSATSIGGAPWRMVYCDGNSFSGNRDEPVVVTGLDGKAKPLYFRGKRIIDATLQTLLTLGLSRAENVLLSGCSAGGLATYLHTDYVYDWLRSANVPMKKFRSAPISGFFLLHNTVEKKQVYPEEMKYIFSLANSTHGLNDACISEQVDEDRWKCNFAEMAYQYTQAPIFPLNSALDSWQTQCIYTAELVPGFPKQNVKSNGNCSAAPGWGACATNPETCSADEMATMNQYIIDFQTTISSKGTYNKVGNGAFIHSCHTHCEALDDVQWNAIANKGLTIQQAFSKWWNSESQPAAAHTHRSCLYNTVSSPHACNPSCGAVAHTSPSIVV</sequence>
<dbReference type="InterPro" id="IPR004963">
    <property type="entry name" value="PAE/NOTUM"/>
</dbReference>
<reference evidence="1" key="1">
    <citation type="submission" date="2023-10" db="EMBL/GenBank/DDBJ databases">
        <authorList>
            <person name="Chen Y."/>
            <person name="Shah S."/>
            <person name="Dougan E. K."/>
            <person name="Thang M."/>
            <person name="Chan C."/>
        </authorList>
    </citation>
    <scope>NUCLEOTIDE SEQUENCE [LARGE SCALE GENOMIC DNA]</scope>
</reference>
<accession>A0ABN9QSE4</accession>
<evidence type="ECO:0000313" key="1">
    <source>
        <dbReference type="EMBL" id="CAK0806565.1"/>
    </source>
</evidence>
<dbReference type="PANTHER" id="PTHR21562:SF67">
    <property type="entry name" value="PECTIN ACETYLESTERASE"/>
    <property type="match status" value="1"/>
</dbReference>
<keyword evidence="2" id="KW-1185">Reference proteome</keyword>